<dbReference type="GO" id="GO:0016020">
    <property type="term" value="C:membrane"/>
    <property type="evidence" value="ECO:0007669"/>
    <property type="project" value="InterPro"/>
</dbReference>
<evidence type="ECO:0000256" key="6">
    <source>
        <dbReference type="ARBA" id="ARBA00023136"/>
    </source>
</evidence>
<keyword evidence="6" id="KW-0472">Membrane</keyword>
<dbReference type="RefSeq" id="WP_423825215.1">
    <property type="nucleotide sequence ID" value="NZ_JANTZM010000008.1"/>
</dbReference>
<keyword evidence="3" id="KW-0812">Transmembrane</keyword>
<sequence length="265" mass="30684">MKKEILHKHFLSDAASVLLYNIANFNIKITKSIPSIKLDRSLHNSNVEKIISEKLNLIYLVMPLCASRSIISLLKKNQSQFEFCSTRQPIRSIKTVRPEKYHIFTVVRNPWKRLVSCFNKRILNCNSIAKTIFLAHFDDMTPHSTFEEFIENIIGNYNIDLKCDPHWASQTSIIKSNVNLHSVDDIVRIKNISKVGKILNSYGAKHTKLPKKSTSKNEEFIHSPVYSRYHKYYEEVSSDNIQMIKERYKADAKNFNYDAGGITSQ</sequence>
<gene>
    <name evidence="8" type="ORF">GGP99_001949</name>
</gene>
<keyword evidence="5" id="KW-0333">Golgi apparatus</keyword>
<dbReference type="Proteomes" id="UP001155110">
    <property type="component" value="Unassembled WGS sequence"/>
</dbReference>
<evidence type="ECO:0008006" key="10">
    <source>
        <dbReference type="Google" id="ProtNLM"/>
    </source>
</evidence>
<evidence type="ECO:0000313" key="8">
    <source>
        <dbReference type="EMBL" id="MCS4157982.1"/>
    </source>
</evidence>
<evidence type="ECO:0000313" key="9">
    <source>
        <dbReference type="Proteomes" id="UP001155110"/>
    </source>
</evidence>
<dbReference type="PANTHER" id="PTHR12137">
    <property type="entry name" value="CARBOHYDRATE SULFOTRANSFERASE"/>
    <property type="match status" value="1"/>
</dbReference>
<proteinExistence type="predicted"/>
<keyword evidence="7" id="KW-0325">Glycoprotein</keyword>
<comment type="caution">
    <text evidence="8">The sequence shown here is derived from an EMBL/GenBank/DDBJ whole genome shotgun (WGS) entry which is preliminary data.</text>
</comment>
<evidence type="ECO:0000256" key="5">
    <source>
        <dbReference type="ARBA" id="ARBA00023034"/>
    </source>
</evidence>
<comment type="subcellular location">
    <subcellularLocation>
        <location evidence="1">Golgi apparatus membrane</location>
        <topology evidence="1">Single-pass type II membrane protein</topology>
    </subcellularLocation>
</comment>
<dbReference type="GO" id="GO:0016051">
    <property type="term" value="P:carbohydrate biosynthetic process"/>
    <property type="evidence" value="ECO:0007669"/>
    <property type="project" value="InterPro"/>
</dbReference>
<evidence type="ECO:0000256" key="7">
    <source>
        <dbReference type="ARBA" id="ARBA00023180"/>
    </source>
</evidence>
<keyword evidence="2" id="KW-0808">Transferase</keyword>
<evidence type="ECO:0000256" key="1">
    <source>
        <dbReference type="ARBA" id="ARBA00004323"/>
    </source>
</evidence>
<dbReference type="Pfam" id="PF03567">
    <property type="entry name" value="Sulfotransfer_2"/>
    <property type="match status" value="1"/>
</dbReference>
<accession>A0AAW5P7H2</accession>
<keyword evidence="4" id="KW-1133">Transmembrane helix</keyword>
<name>A0AAW5P7H2_9BACT</name>
<organism evidence="8 9">
    <name type="scientific">Salinibacter ruber</name>
    <dbReference type="NCBI Taxonomy" id="146919"/>
    <lineage>
        <taxon>Bacteria</taxon>
        <taxon>Pseudomonadati</taxon>
        <taxon>Rhodothermota</taxon>
        <taxon>Rhodothermia</taxon>
        <taxon>Rhodothermales</taxon>
        <taxon>Salinibacteraceae</taxon>
        <taxon>Salinibacter</taxon>
    </lineage>
</organism>
<dbReference type="InterPro" id="IPR018011">
    <property type="entry name" value="Carb_sulfotrans_8-10"/>
</dbReference>
<evidence type="ECO:0000256" key="3">
    <source>
        <dbReference type="ARBA" id="ARBA00022692"/>
    </source>
</evidence>
<reference evidence="8" key="1">
    <citation type="submission" date="2022-08" db="EMBL/GenBank/DDBJ databases">
        <title>Genomic Encyclopedia of Type Strains, Phase V (KMG-V): Genome sequencing to study the core and pangenomes of soil and plant-associated prokaryotes.</title>
        <authorList>
            <person name="Whitman W."/>
        </authorList>
    </citation>
    <scope>NUCLEOTIDE SEQUENCE</scope>
    <source>
        <strain evidence="8">SP3002</strain>
    </source>
</reference>
<protein>
    <recommendedName>
        <fullName evidence="10">Sulfotransferase family protein</fullName>
    </recommendedName>
</protein>
<dbReference type="GO" id="GO:0008146">
    <property type="term" value="F:sulfotransferase activity"/>
    <property type="evidence" value="ECO:0007669"/>
    <property type="project" value="InterPro"/>
</dbReference>
<dbReference type="EMBL" id="JANTZM010000008">
    <property type="protein sequence ID" value="MCS4157982.1"/>
    <property type="molecule type" value="Genomic_DNA"/>
</dbReference>
<dbReference type="PANTHER" id="PTHR12137:SF54">
    <property type="entry name" value="CARBOHYDRATE SULFOTRANSFERASE"/>
    <property type="match status" value="1"/>
</dbReference>
<evidence type="ECO:0000256" key="4">
    <source>
        <dbReference type="ARBA" id="ARBA00022989"/>
    </source>
</evidence>
<dbReference type="InterPro" id="IPR005331">
    <property type="entry name" value="Sulfotransferase"/>
</dbReference>
<evidence type="ECO:0000256" key="2">
    <source>
        <dbReference type="ARBA" id="ARBA00022679"/>
    </source>
</evidence>
<dbReference type="AlphaFoldDB" id="A0AAW5P7H2"/>